<feature type="domain" description="Tyrosine specific protein phosphatases" evidence="3">
    <location>
        <begin position="100"/>
        <end position="169"/>
    </location>
</feature>
<dbReference type="Pfam" id="PF00102">
    <property type="entry name" value="Y_phosphatase"/>
    <property type="match status" value="1"/>
</dbReference>
<evidence type="ECO:0000313" key="6">
    <source>
        <dbReference type="Proteomes" id="UP000037122"/>
    </source>
</evidence>
<evidence type="ECO:0000259" key="4">
    <source>
        <dbReference type="PROSITE" id="PS51181"/>
    </source>
</evidence>
<keyword evidence="2" id="KW-0378">Hydrolase</keyword>
<dbReference type="PROSITE" id="PS00383">
    <property type="entry name" value="TYR_PHOSPHATASE_1"/>
    <property type="match status" value="1"/>
</dbReference>
<dbReference type="VEuPathDB" id="FungiDB:CJI96_0001421"/>
<dbReference type="InterPro" id="IPR029023">
    <property type="entry name" value="Tensin_phosphatase"/>
</dbReference>
<dbReference type="PANTHER" id="PTHR12305:SF81">
    <property type="entry name" value="PHOSPHATIDYLINOSITOL 3,4,5-TRISPHOSPHATE 3-PHOSPHATASE AND DUAL-SPECIFICITY PROTEIN PHOSPHATASE PTEN"/>
    <property type="match status" value="1"/>
</dbReference>
<evidence type="ECO:0000256" key="1">
    <source>
        <dbReference type="ARBA" id="ARBA00013015"/>
    </source>
</evidence>
<dbReference type="GO" id="GO:0004725">
    <property type="term" value="F:protein tyrosine phosphatase activity"/>
    <property type="evidence" value="ECO:0007669"/>
    <property type="project" value="InterPro"/>
</dbReference>
<dbReference type="VEuPathDB" id="FungiDB:B9J08_001034"/>
<proteinExistence type="predicted"/>
<dbReference type="CDD" id="cd14497">
    <property type="entry name" value="PTP_PTEN-like"/>
    <property type="match status" value="1"/>
</dbReference>
<dbReference type="GO" id="GO:0016314">
    <property type="term" value="F:phosphatidylinositol-3,4,5-trisphosphate 3-phosphatase activity"/>
    <property type="evidence" value="ECO:0007669"/>
    <property type="project" value="UniProtKB-EC"/>
</dbReference>
<dbReference type="InterPro" id="IPR016130">
    <property type="entry name" value="Tyr_Pase_AS"/>
</dbReference>
<name>A0A0L0P298_CANAR</name>
<accession>A0A0L0P298</accession>
<dbReference type="VEuPathDB" id="FungiDB:CJJ09_003000"/>
<dbReference type="Proteomes" id="UP000037122">
    <property type="component" value="Unassembled WGS sequence"/>
</dbReference>
<dbReference type="VEuPathDB" id="FungiDB:CJI97_001054"/>
<dbReference type="GO" id="GO:0043491">
    <property type="term" value="P:phosphatidylinositol 3-kinase/protein kinase B signal transduction"/>
    <property type="evidence" value="ECO:0007669"/>
    <property type="project" value="TreeGrafter"/>
</dbReference>
<dbReference type="GO" id="GO:0005829">
    <property type="term" value="C:cytosol"/>
    <property type="evidence" value="ECO:0007669"/>
    <property type="project" value="TreeGrafter"/>
</dbReference>
<dbReference type="PANTHER" id="PTHR12305">
    <property type="entry name" value="PHOSPHATASE WITH HOMOLOGY TO TENSIN"/>
    <property type="match status" value="1"/>
</dbReference>
<dbReference type="GO" id="GO:0046856">
    <property type="term" value="P:phosphatidylinositol dephosphorylation"/>
    <property type="evidence" value="ECO:0007669"/>
    <property type="project" value="TreeGrafter"/>
</dbReference>
<dbReference type="InterPro" id="IPR000387">
    <property type="entry name" value="Tyr_Pase_dom"/>
</dbReference>
<dbReference type="GO" id="GO:0051896">
    <property type="term" value="P:regulation of phosphatidylinositol 3-kinase/protein kinase B signal transduction"/>
    <property type="evidence" value="ECO:0007669"/>
    <property type="project" value="TreeGrafter"/>
</dbReference>
<dbReference type="PROSITE" id="PS51181">
    <property type="entry name" value="PPASE_TENSIN"/>
    <property type="match status" value="1"/>
</dbReference>
<dbReference type="AlphaFoldDB" id="A0A0L0P298"/>
<protein>
    <recommendedName>
        <fullName evidence="1">phosphatidylinositol-3,4,5-trisphosphate 3-phosphatase</fullName>
        <ecNumber evidence="1">3.1.3.67</ecNumber>
    </recommendedName>
</protein>
<dbReference type="SUPFAM" id="SSF52799">
    <property type="entry name" value="(Phosphotyrosine protein) phosphatases II"/>
    <property type="match status" value="1"/>
</dbReference>
<sequence length="357" mass="40702">MVFRALMTVPKHTSKTPNSTLDLSYITPQLVVSGGPTDSKHRAVFRDNVAHVVAYLDLKHGRGNWHVWNLRAEGEGYALNGVIGPHCSYRPIVDHEIPPLEFMEKLMVEIHNFLDVSSERVALIHCKQGMGRSGTICCGYLMYQMFTRGIYASVDEMVAKFTAKRMKKVFGPGVSIESQLRFLRYWKVYMELPPDLRQDFALAGSDQRSCLLQVEFKGPQRLLWRLRLALATHKATELEEIFSTSFQNNIGVLTSPLRQFCSVDLNVPLANLPLVRVQLEAPVARCHFWFSPYLETIGSRKRPIAGLDVNMSFLVSWNECDGRWGTKWKGVPLFEKITVSWMYKSEEDDKKTADNVV</sequence>
<dbReference type="InterPro" id="IPR051281">
    <property type="entry name" value="Dual-spec_lipid-protein_phosph"/>
</dbReference>
<organism evidence="5 6">
    <name type="scientific">Candidozyma auris</name>
    <name type="common">Yeast</name>
    <name type="synonym">Candida auris</name>
    <dbReference type="NCBI Taxonomy" id="498019"/>
    <lineage>
        <taxon>Eukaryota</taxon>
        <taxon>Fungi</taxon>
        <taxon>Dikarya</taxon>
        <taxon>Ascomycota</taxon>
        <taxon>Saccharomycotina</taxon>
        <taxon>Pichiomycetes</taxon>
        <taxon>Metschnikowiaceae</taxon>
        <taxon>Candidozyma</taxon>
    </lineage>
</organism>
<evidence type="ECO:0000259" key="3">
    <source>
        <dbReference type="PROSITE" id="PS50056"/>
    </source>
</evidence>
<dbReference type="GO" id="GO:0005886">
    <property type="term" value="C:plasma membrane"/>
    <property type="evidence" value="ECO:0007669"/>
    <property type="project" value="TreeGrafter"/>
</dbReference>
<dbReference type="InterPro" id="IPR029021">
    <property type="entry name" value="Prot-tyrosine_phosphatase-like"/>
</dbReference>
<reference evidence="6" key="1">
    <citation type="journal article" date="2015" name="BMC Genomics">
        <title>Draft genome of a commonly misdiagnosed multidrug resistant pathogen Candida auris.</title>
        <authorList>
            <person name="Chatterjee S."/>
            <person name="Alampalli S.V."/>
            <person name="Nageshan R.K."/>
            <person name="Chettiar S.T."/>
            <person name="Joshi S."/>
            <person name="Tatu U.S."/>
        </authorList>
    </citation>
    <scope>NUCLEOTIDE SEQUENCE [LARGE SCALE GENOMIC DNA]</scope>
    <source>
        <strain evidence="6">6684</strain>
    </source>
</reference>
<dbReference type="InterPro" id="IPR000242">
    <property type="entry name" value="PTP_cat"/>
</dbReference>
<dbReference type="Gene3D" id="3.90.190.10">
    <property type="entry name" value="Protein tyrosine phosphatase superfamily"/>
    <property type="match status" value="1"/>
</dbReference>
<gene>
    <name evidence="5" type="ORF">QG37_03075</name>
</gene>
<comment type="caution">
    <text evidence="5">The sequence shown here is derived from an EMBL/GenBank/DDBJ whole genome shotgun (WGS) entry which is preliminary data.</text>
</comment>
<dbReference type="GO" id="GO:0005634">
    <property type="term" value="C:nucleus"/>
    <property type="evidence" value="ECO:0007669"/>
    <property type="project" value="TreeGrafter"/>
</dbReference>
<feature type="domain" description="Phosphatase tensin-type" evidence="4">
    <location>
        <begin position="12"/>
        <end position="193"/>
    </location>
</feature>
<evidence type="ECO:0000256" key="2">
    <source>
        <dbReference type="ARBA" id="ARBA00022801"/>
    </source>
</evidence>
<dbReference type="EMBL" id="LGST01000020">
    <property type="protein sequence ID" value="KNE00126.1"/>
    <property type="molecule type" value="Genomic_DNA"/>
</dbReference>
<evidence type="ECO:0000313" key="5">
    <source>
        <dbReference type="EMBL" id="KNE00126.1"/>
    </source>
</evidence>
<dbReference type="GO" id="GO:0042995">
    <property type="term" value="C:cell projection"/>
    <property type="evidence" value="ECO:0007669"/>
    <property type="project" value="TreeGrafter"/>
</dbReference>
<dbReference type="EC" id="3.1.3.67" evidence="1"/>
<dbReference type="PROSITE" id="PS50056">
    <property type="entry name" value="TYR_PHOSPHATASE_2"/>
    <property type="match status" value="1"/>
</dbReference>
<dbReference type="VEuPathDB" id="FungiDB:CJJ07_004188"/>
<dbReference type="VEuPathDB" id="FungiDB:QG37_03075"/>